<dbReference type="HOGENOM" id="CLU_2070616_0_0_10"/>
<reference evidence="2 3" key="1">
    <citation type="submission" date="2013-12" db="EMBL/GenBank/DDBJ databases">
        <authorList>
            <consortium name="DOE Joint Genome Institute"/>
            <person name="Eisen J."/>
            <person name="Huntemann M."/>
            <person name="Han J."/>
            <person name="Chen A."/>
            <person name="Kyrpides N."/>
            <person name="Mavromatis K."/>
            <person name="Markowitz V."/>
            <person name="Palaniappan K."/>
            <person name="Ivanova N."/>
            <person name="Schaumberg A."/>
            <person name="Pati A."/>
            <person name="Liolios K."/>
            <person name="Nordberg H.P."/>
            <person name="Cantor M.N."/>
            <person name="Hua S.X."/>
            <person name="Woyke T."/>
        </authorList>
    </citation>
    <scope>NUCLEOTIDE SEQUENCE [LARGE SCALE GENOMIC DNA]</scope>
    <source>
        <strain evidence="3">DSM 19437</strain>
    </source>
</reference>
<evidence type="ECO:0000256" key="1">
    <source>
        <dbReference type="SAM" id="MobiDB-lite"/>
    </source>
</evidence>
<dbReference type="KEGG" id="nso:NIASO_10070"/>
<gene>
    <name evidence="2" type="ORF">NIASO_10070</name>
</gene>
<sequence length="118" mass="13340">MQTNFTYKRTTLQLLAVLLVLTLAWLSVSLPFVYEARQQLTQQTDSKEKDRSNPLSGTTDEKVPSNPNVNINEEYLHAGNYDLSIASTLQNTNYIHTHESIYIAFHPELHAPPPNSLA</sequence>
<feature type="region of interest" description="Disordered" evidence="1">
    <location>
        <begin position="40"/>
        <end position="70"/>
    </location>
</feature>
<evidence type="ECO:0000313" key="3">
    <source>
        <dbReference type="Proteomes" id="UP000003586"/>
    </source>
</evidence>
<evidence type="ECO:0000313" key="2">
    <source>
        <dbReference type="EMBL" id="AHF17569.1"/>
    </source>
</evidence>
<dbReference type="EMBL" id="CP007035">
    <property type="protein sequence ID" value="AHF17569.1"/>
    <property type="molecule type" value="Genomic_DNA"/>
</dbReference>
<name>W0F7Y5_9BACT</name>
<dbReference type="Proteomes" id="UP000003586">
    <property type="component" value="Chromosome"/>
</dbReference>
<organism evidence="2 3">
    <name type="scientific">Niabella soli DSM 19437</name>
    <dbReference type="NCBI Taxonomy" id="929713"/>
    <lineage>
        <taxon>Bacteria</taxon>
        <taxon>Pseudomonadati</taxon>
        <taxon>Bacteroidota</taxon>
        <taxon>Chitinophagia</taxon>
        <taxon>Chitinophagales</taxon>
        <taxon>Chitinophagaceae</taxon>
        <taxon>Niabella</taxon>
    </lineage>
</organism>
<dbReference type="STRING" id="929713.NIASO_10070"/>
<dbReference type="RefSeq" id="WP_025298847.1">
    <property type="nucleotide sequence ID" value="NZ_CP007035.1"/>
</dbReference>
<dbReference type="AlphaFoldDB" id="W0F7Y5"/>
<keyword evidence="3" id="KW-1185">Reference proteome</keyword>
<protein>
    <submittedName>
        <fullName evidence="2">Uncharacterized protein</fullName>
    </submittedName>
</protein>
<accession>W0F7Y5</accession>
<proteinExistence type="predicted"/>